<feature type="binding site" evidence="6">
    <location>
        <position position="126"/>
    </location>
    <ligand>
        <name>carbamoyl phosphate</name>
        <dbReference type="ChEBI" id="CHEBI:58228"/>
    </ligand>
</feature>
<evidence type="ECO:0000256" key="1">
    <source>
        <dbReference type="ARBA" id="ARBA00004852"/>
    </source>
</evidence>
<evidence type="ECO:0000256" key="5">
    <source>
        <dbReference type="ARBA" id="ARBA00048859"/>
    </source>
</evidence>
<dbReference type="NCBIfam" id="NF002032">
    <property type="entry name" value="PRK00856.1"/>
    <property type="match status" value="1"/>
</dbReference>
<evidence type="ECO:0000259" key="8">
    <source>
        <dbReference type="Pfam" id="PF02729"/>
    </source>
</evidence>
<keyword evidence="6 9" id="KW-0808">Transferase</keyword>
<feature type="binding site" evidence="6">
    <location>
        <position position="77"/>
    </location>
    <ligand>
        <name>L-aspartate</name>
        <dbReference type="ChEBI" id="CHEBI:29991"/>
    </ligand>
</feature>
<dbReference type="GO" id="GO:0004070">
    <property type="term" value="F:aspartate carbamoyltransferase activity"/>
    <property type="evidence" value="ECO:0007669"/>
    <property type="project" value="UniProtKB-EC"/>
</dbReference>
<comment type="similarity">
    <text evidence="2 6">Belongs to the aspartate/ornithine carbamoyltransferase superfamily. ATCase family.</text>
</comment>
<dbReference type="Pfam" id="PF02729">
    <property type="entry name" value="OTCace_N"/>
    <property type="match status" value="1"/>
</dbReference>
<organism evidence="9 10">
    <name type="scientific">Evansella tamaricis</name>
    <dbReference type="NCBI Taxonomy" id="2069301"/>
    <lineage>
        <taxon>Bacteria</taxon>
        <taxon>Bacillati</taxon>
        <taxon>Bacillota</taxon>
        <taxon>Bacilli</taxon>
        <taxon>Bacillales</taxon>
        <taxon>Bacillaceae</taxon>
        <taxon>Evansella</taxon>
    </lineage>
</organism>
<feature type="binding site" evidence="6">
    <location>
        <position position="252"/>
    </location>
    <ligand>
        <name>carbamoyl phosphate</name>
        <dbReference type="ChEBI" id="CHEBI:58228"/>
    </ligand>
</feature>
<dbReference type="InterPro" id="IPR002082">
    <property type="entry name" value="Asp_carbamoyltransf"/>
</dbReference>
<dbReference type="EC" id="2.1.3.2" evidence="6"/>
<feature type="binding site" evidence="6">
    <location>
        <position position="159"/>
    </location>
    <ligand>
        <name>L-aspartate</name>
        <dbReference type="ChEBI" id="CHEBI:29991"/>
    </ligand>
</feature>
<feature type="domain" description="Aspartate/ornithine carbamoyltransferase carbamoyl-P binding" evidence="8">
    <location>
        <begin position="2"/>
        <end position="139"/>
    </location>
</feature>
<comment type="subunit">
    <text evidence="6">Heterododecamer (2C3:3R2) of six catalytic PyrB chains organized as two trimers (C3), and six regulatory PyrI chains organized as three dimers (R2).</text>
</comment>
<evidence type="ECO:0000256" key="4">
    <source>
        <dbReference type="ARBA" id="ARBA00043884"/>
    </source>
</evidence>
<dbReference type="InterPro" id="IPR006130">
    <property type="entry name" value="Asp/Orn_carbamoylTrfase"/>
</dbReference>
<feature type="binding site" evidence="6">
    <location>
        <position position="50"/>
    </location>
    <ligand>
        <name>carbamoyl phosphate</name>
        <dbReference type="ChEBI" id="CHEBI:58228"/>
    </ligand>
</feature>
<accession>A0ABS6JFN2</accession>
<dbReference type="EMBL" id="JAHQCS010000100">
    <property type="protein sequence ID" value="MBU9712446.1"/>
    <property type="molecule type" value="Genomic_DNA"/>
</dbReference>
<evidence type="ECO:0000256" key="6">
    <source>
        <dbReference type="HAMAP-Rule" id="MF_00001"/>
    </source>
</evidence>
<dbReference type="HAMAP" id="MF_00001">
    <property type="entry name" value="Asp_carb_tr"/>
    <property type="match status" value="1"/>
</dbReference>
<dbReference type="RefSeq" id="WP_217066627.1">
    <property type="nucleotide sequence ID" value="NZ_JAHQCS010000100.1"/>
</dbReference>
<comment type="function">
    <text evidence="4 6">Catalyzes the condensation of carbamoyl phosphate and aspartate to form carbamoyl aspartate and inorganic phosphate, the committed step in the de novo pyrimidine nucleotide biosynthesis pathway.</text>
</comment>
<name>A0ABS6JFN2_9BACI</name>
<proteinExistence type="inferred from homology"/>
<keyword evidence="10" id="KW-1185">Reference proteome</keyword>
<feature type="binding site" evidence="6">
    <location>
        <position position="210"/>
    </location>
    <ligand>
        <name>L-aspartate</name>
        <dbReference type="ChEBI" id="CHEBI:29991"/>
    </ligand>
</feature>
<dbReference type="PROSITE" id="PS00097">
    <property type="entry name" value="CARBAMOYLTRANSFERASE"/>
    <property type="match status" value="1"/>
</dbReference>
<comment type="caution">
    <text evidence="9">The sequence shown here is derived from an EMBL/GenBank/DDBJ whole genome shotgun (WGS) entry which is preliminary data.</text>
</comment>
<gene>
    <name evidence="6" type="primary">pyrB</name>
    <name evidence="9" type="ORF">KS419_11905</name>
</gene>
<protein>
    <recommendedName>
        <fullName evidence="6">Aspartate carbamoyltransferase</fullName>
        <ecNumber evidence="6">2.1.3.2</ecNumber>
    </recommendedName>
    <alternativeName>
        <fullName evidence="6">Aspartate transcarbamylase</fullName>
        <shortName evidence="6">ATCase</shortName>
    </alternativeName>
</protein>
<evidence type="ECO:0000256" key="2">
    <source>
        <dbReference type="ARBA" id="ARBA00008896"/>
    </source>
</evidence>
<evidence type="ECO:0000256" key="3">
    <source>
        <dbReference type="ARBA" id="ARBA00022975"/>
    </source>
</evidence>
<dbReference type="InterPro" id="IPR006131">
    <property type="entry name" value="Asp_carbamoyltransf_Asp/Orn-bd"/>
</dbReference>
<dbReference type="PANTHER" id="PTHR45753:SF6">
    <property type="entry name" value="ASPARTATE CARBAMOYLTRANSFERASE"/>
    <property type="match status" value="1"/>
</dbReference>
<evidence type="ECO:0000259" key="7">
    <source>
        <dbReference type="Pfam" id="PF00185"/>
    </source>
</evidence>
<reference evidence="9 10" key="1">
    <citation type="submission" date="2021-06" db="EMBL/GenBank/DDBJ databases">
        <title>Bacillus sp. RD4P76, an endophyte from a halophyte.</title>
        <authorList>
            <person name="Sun J.-Q."/>
        </authorList>
    </citation>
    <scope>NUCLEOTIDE SEQUENCE [LARGE SCALE GENOMIC DNA]</scope>
    <source>
        <strain evidence="9 10">CGMCC 1.15917</strain>
    </source>
</reference>
<comment type="pathway">
    <text evidence="1 6">Pyrimidine metabolism; UMP biosynthesis via de novo pathway; (S)-dihydroorotate from bicarbonate: step 2/3.</text>
</comment>
<dbReference type="Proteomes" id="UP000784880">
    <property type="component" value="Unassembled WGS sequence"/>
</dbReference>
<feature type="binding site" evidence="6">
    <location>
        <position position="99"/>
    </location>
    <ligand>
        <name>carbamoyl phosphate</name>
        <dbReference type="ChEBI" id="CHEBI:58228"/>
    </ligand>
</feature>
<evidence type="ECO:0000313" key="9">
    <source>
        <dbReference type="EMBL" id="MBU9712446.1"/>
    </source>
</evidence>
<keyword evidence="3 6" id="KW-0665">Pyrimidine biosynthesis</keyword>
<feature type="binding site" evidence="6">
    <location>
        <position position="251"/>
    </location>
    <ligand>
        <name>carbamoyl phosphate</name>
        <dbReference type="ChEBI" id="CHEBI:58228"/>
    </ligand>
</feature>
<dbReference type="NCBIfam" id="TIGR00670">
    <property type="entry name" value="asp_carb_tr"/>
    <property type="match status" value="1"/>
</dbReference>
<dbReference type="Pfam" id="PF00185">
    <property type="entry name" value="OTCace"/>
    <property type="match status" value="1"/>
</dbReference>
<feature type="domain" description="Aspartate/ornithine carbamoyltransferase Asp/Orn-binding" evidence="7">
    <location>
        <begin position="145"/>
        <end position="288"/>
    </location>
</feature>
<feature type="binding site" evidence="6">
    <location>
        <position position="49"/>
    </location>
    <ligand>
        <name>carbamoyl phosphate</name>
        <dbReference type="ChEBI" id="CHEBI:58228"/>
    </ligand>
</feature>
<sequence length="303" mass="34482">MRHLRTLEDLTVDQLEKLLAEANKQKDYLTGWGKPPITVANLFFEPSTRTKCSFEMAQKELGLHTLHFDVDSSSVQKGESLYDTVKTLEAIGCKAVVIRHPEEAYYNQLEGINIPIINAGDGSGNHPTQSLLDLLTIQQEFLIFQGVHVVICGDIRHSRVARTNANILRKLGAKVSFSGPEEWMDDYITQGNVISMDEAVETADVMMMLRIQTERHGTEGGWSKEDYHQEFGLTIEREKRMKDNAIILHPAPVNRDVELASELVECNRSRIFKQMENGVLIRKEVLAYVLQLVEEEKVYERII</sequence>
<dbReference type="PANTHER" id="PTHR45753">
    <property type="entry name" value="ORNITHINE CARBAMOYLTRANSFERASE, MITOCHONDRIAL"/>
    <property type="match status" value="1"/>
</dbReference>
<evidence type="ECO:0000313" key="10">
    <source>
        <dbReference type="Proteomes" id="UP000784880"/>
    </source>
</evidence>
<feature type="binding site" evidence="6">
    <location>
        <position position="129"/>
    </location>
    <ligand>
        <name>carbamoyl phosphate</name>
        <dbReference type="ChEBI" id="CHEBI:58228"/>
    </ligand>
</feature>
<dbReference type="InterPro" id="IPR006132">
    <property type="entry name" value="Asp/Orn_carbamoyltranf_P-bd"/>
</dbReference>
<comment type="catalytic activity">
    <reaction evidence="5 6">
        <text>carbamoyl phosphate + L-aspartate = N-carbamoyl-L-aspartate + phosphate + H(+)</text>
        <dbReference type="Rhea" id="RHEA:20013"/>
        <dbReference type="ChEBI" id="CHEBI:15378"/>
        <dbReference type="ChEBI" id="CHEBI:29991"/>
        <dbReference type="ChEBI" id="CHEBI:32814"/>
        <dbReference type="ChEBI" id="CHEBI:43474"/>
        <dbReference type="ChEBI" id="CHEBI:58228"/>
        <dbReference type="EC" id="2.1.3.2"/>
    </reaction>
</comment>